<accession>A0ABU3Q548</accession>
<evidence type="ECO:0000313" key="1">
    <source>
        <dbReference type="EMBL" id="MDT9598412.1"/>
    </source>
</evidence>
<sequence length="146" mass="15019">MKHLVAMLFIGLCLSGCGGSNDGADDADPAAANQATTTSGAPTEAAKSLASCPFQETTDWHAYVEGGRLQVNGQVDLLMAGFKPVLTRRADASPGVVAFDLSLVQEAGAAVNDRVTFSGAGATPSRSAEIYCNDKQVAKIEVISVD</sequence>
<dbReference type="Proteomes" id="UP001259572">
    <property type="component" value="Unassembled WGS sequence"/>
</dbReference>
<gene>
    <name evidence="1" type="ORF">RQX22_05560</name>
</gene>
<protein>
    <recommendedName>
        <fullName evidence="3">Lipoprotein</fullName>
    </recommendedName>
</protein>
<evidence type="ECO:0000313" key="2">
    <source>
        <dbReference type="Proteomes" id="UP001259572"/>
    </source>
</evidence>
<name>A0ABU3Q548_9SPHN</name>
<dbReference type="RefSeq" id="WP_315724410.1">
    <property type="nucleotide sequence ID" value="NZ_JAVUPU010000002.1"/>
</dbReference>
<keyword evidence="2" id="KW-1185">Reference proteome</keyword>
<dbReference type="EMBL" id="JAVUPU010000002">
    <property type="protein sequence ID" value="MDT9598412.1"/>
    <property type="molecule type" value="Genomic_DNA"/>
</dbReference>
<organism evidence="1 2">
    <name type="scientific">Sphingosinicella rhizophila</name>
    <dbReference type="NCBI Taxonomy" id="3050082"/>
    <lineage>
        <taxon>Bacteria</taxon>
        <taxon>Pseudomonadati</taxon>
        <taxon>Pseudomonadota</taxon>
        <taxon>Alphaproteobacteria</taxon>
        <taxon>Sphingomonadales</taxon>
        <taxon>Sphingosinicellaceae</taxon>
        <taxon>Sphingosinicella</taxon>
    </lineage>
</organism>
<proteinExistence type="predicted"/>
<comment type="caution">
    <text evidence="1">The sequence shown here is derived from an EMBL/GenBank/DDBJ whole genome shotgun (WGS) entry which is preliminary data.</text>
</comment>
<evidence type="ECO:0008006" key="3">
    <source>
        <dbReference type="Google" id="ProtNLM"/>
    </source>
</evidence>
<reference evidence="1 2" key="1">
    <citation type="submission" date="2023-05" db="EMBL/GenBank/DDBJ databases">
        <authorList>
            <person name="Guo Y."/>
        </authorList>
    </citation>
    <scope>NUCLEOTIDE SEQUENCE [LARGE SCALE GENOMIC DNA]</scope>
    <source>
        <strain evidence="1 2">GR2756</strain>
    </source>
</reference>